<keyword evidence="3" id="KW-0285">Flavoprotein</keyword>
<evidence type="ECO:0000256" key="1">
    <source>
        <dbReference type="ARBA" id="ARBA00001974"/>
    </source>
</evidence>
<dbReference type="Proteomes" id="UP000310200">
    <property type="component" value="Unassembled WGS sequence"/>
</dbReference>
<evidence type="ECO:0000256" key="2">
    <source>
        <dbReference type="ARBA" id="ARBA00010790"/>
    </source>
</evidence>
<dbReference type="PANTHER" id="PTHR11552">
    <property type="entry name" value="GLUCOSE-METHANOL-CHOLINE GMC OXIDOREDUCTASE"/>
    <property type="match status" value="1"/>
</dbReference>
<dbReference type="STRING" id="300112.A0A4S2K9A7"/>
<name>A0A4S2K9A7_9HYME</name>
<keyword evidence="4" id="KW-0274">FAD</keyword>
<protein>
    <submittedName>
        <fullName evidence="6">Glucose dehydrogenase</fullName>
    </submittedName>
</protein>
<dbReference type="Pfam" id="PF00732">
    <property type="entry name" value="GMC_oxred_N"/>
    <property type="match status" value="1"/>
</dbReference>
<dbReference type="PANTHER" id="PTHR11552:SF147">
    <property type="entry name" value="CHOLINE DEHYDROGENASE, MITOCHONDRIAL"/>
    <property type="match status" value="1"/>
</dbReference>
<proteinExistence type="inferred from homology"/>
<keyword evidence="7" id="KW-1185">Reference proteome</keyword>
<accession>A0A4S2K9A7</accession>
<dbReference type="Gene3D" id="3.30.410.40">
    <property type="match status" value="1"/>
</dbReference>
<dbReference type="InterPro" id="IPR036188">
    <property type="entry name" value="FAD/NAD-bd_sf"/>
</dbReference>
<evidence type="ECO:0000259" key="5">
    <source>
        <dbReference type="PROSITE" id="PS00624"/>
    </source>
</evidence>
<sequence>MGNKGWAYQDVLQYFKKLETMDIPEMKSDNDYHGTNGPVHITSPSFHTPLAEAFLEAGKELGYSLVDYNEKNKIGFSYQQTTIMNGTRMSIAIERTCIPCTVVYLTSAIRSPQLLMVSGIGPAIHLTDLGINVIQDAPVGENLMDRYKCKRNAESQKRINYIKVKSETLMRVLE</sequence>
<dbReference type="PROSITE" id="PS00624">
    <property type="entry name" value="GMC_OXRED_2"/>
    <property type="match status" value="1"/>
</dbReference>
<dbReference type="InterPro" id="IPR012132">
    <property type="entry name" value="GMC_OxRdtase"/>
</dbReference>
<dbReference type="AlphaFoldDB" id="A0A4S2K9A7"/>
<dbReference type="Gene3D" id="3.50.50.60">
    <property type="entry name" value="FAD/NAD(P)-binding domain"/>
    <property type="match status" value="2"/>
</dbReference>
<evidence type="ECO:0000313" key="7">
    <source>
        <dbReference type="Proteomes" id="UP000310200"/>
    </source>
</evidence>
<comment type="caution">
    <text evidence="6">The sequence shown here is derived from an EMBL/GenBank/DDBJ whole genome shotgun (WGS) entry which is preliminary data.</text>
</comment>
<dbReference type="SUPFAM" id="SSF51905">
    <property type="entry name" value="FAD/NAD(P)-binding domain"/>
    <property type="match status" value="1"/>
</dbReference>
<feature type="domain" description="Glucose-methanol-choline oxidoreductase N-terminal" evidence="5">
    <location>
        <begin position="107"/>
        <end position="121"/>
    </location>
</feature>
<comment type="cofactor">
    <cofactor evidence="1">
        <name>FAD</name>
        <dbReference type="ChEBI" id="CHEBI:57692"/>
    </cofactor>
</comment>
<evidence type="ECO:0000256" key="4">
    <source>
        <dbReference type="ARBA" id="ARBA00022827"/>
    </source>
</evidence>
<evidence type="ECO:0000256" key="3">
    <source>
        <dbReference type="ARBA" id="ARBA00022630"/>
    </source>
</evidence>
<dbReference type="GO" id="GO:0016614">
    <property type="term" value="F:oxidoreductase activity, acting on CH-OH group of donors"/>
    <property type="evidence" value="ECO:0007669"/>
    <property type="project" value="InterPro"/>
</dbReference>
<reference evidence="6 7" key="1">
    <citation type="journal article" date="2019" name="Philos. Trans. R. Soc. Lond., B, Biol. Sci.">
        <title>Ant behaviour and brain gene expression of defending hosts depend on the ecological success of the intruding social parasite.</title>
        <authorList>
            <person name="Kaur R."/>
            <person name="Stoldt M."/>
            <person name="Jongepier E."/>
            <person name="Feldmeyer B."/>
            <person name="Menzel F."/>
            <person name="Bornberg-Bauer E."/>
            <person name="Foitzik S."/>
        </authorList>
    </citation>
    <scope>NUCLEOTIDE SEQUENCE [LARGE SCALE GENOMIC DNA]</scope>
    <source>
        <tissue evidence="6">Whole body</tissue>
    </source>
</reference>
<dbReference type="GO" id="GO:0050660">
    <property type="term" value="F:flavin adenine dinucleotide binding"/>
    <property type="evidence" value="ECO:0007669"/>
    <property type="project" value="InterPro"/>
</dbReference>
<comment type="similarity">
    <text evidence="2">Belongs to the GMC oxidoreductase family.</text>
</comment>
<organism evidence="6 7">
    <name type="scientific">Temnothorax longispinosus</name>
    <dbReference type="NCBI Taxonomy" id="300112"/>
    <lineage>
        <taxon>Eukaryota</taxon>
        <taxon>Metazoa</taxon>
        <taxon>Ecdysozoa</taxon>
        <taxon>Arthropoda</taxon>
        <taxon>Hexapoda</taxon>
        <taxon>Insecta</taxon>
        <taxon>Pterygota</taxon>
        <taxon>Neoptera</taxon>
        <taxon>Endopterygota</taxon>
        <taxon>Hymenoptera</taxon>
        <taxon>Apocrita</taxon>
        <taxon>Aculeata</taxon>
        <taxon>Formicoidea</taxon>
        <taxon>Formicidae</taxon>
        <taxon>Myrmicinae</taxon>
        <taxon>Temnothorax</taxon>
    </lineage>
</organism>
<dbReference type="EMBL" id="QBLH01003027">
    <property type="protein sequence ID" value="TGZ45941.1"/>
    <property type="molecule type" value="Genomic_DNA"/>
</dbReference>
<dbReference type="InterPro" id="IPR000172">
    <property type="entry name" value="GMC_OxRdtase_N"/>
</dbReference>
<dbReference type="Gene3D" id="3.30.560.10">
    <property type="entry name" value="Glucose Oxidase, domain 3"/>
    <property type="match status" value="1"/>
</dbReference>
<gene>
    <name evidence="6" type="ORF">DBV15_02715</name>
</gene>
<evidence type="ECO:0000313" key="6">
    <source>
        <dbReference type="EMBL" id="TGZ45941.1"/>
    </source>
</evidence>